<proteinExistence type="inferred from homology"/>
<dbReference type="AlphaFoldDB" id="A0A840NFL3"/>
<evidence type="ECO:0000256" key="4">
    <source>
        <dbReference type="ARBA" id="ARBA00022519"/>
    </source>
</evidence>
<comment type="subcellular location">
    <subcellularLocation>
        <location evidence="1">Cell inner membrane</location>
    </subcellularLocation>
</comment>
<evidence type="ECO:0000256" key="2">
    <source>
        <dbReference type="ARBA" id="ARBA00022448"/>
    </source>
</evidence>
<sequence length="393" mass="42101">MSSSWSRRSLLLGAGALGAAAGIGATADLGLHAAQHRDASSAAMRIGYLPITDAAPLLVAHGSGLLDAHGTGAQRPVKFRSWASLAEAFLTRQVDVVHLLLPFAVQLRYSMGTACRVLAWNHTNGSALTVHRSLDRIEQLAGRKVAIPFWWSIHNIVLQRMLRAAGLTPVVRRQPSVSDGTVELVVMSPSDMVPALDNGSVGGFIVADPFNAIAEIKGVGRILRFVGDVWRDHACCVVLAHEDFVRAAPDRVQGLVDALALSQLGLARDRQAGAKALTGGKYLPQPLKAVTKALNYPPTDYVERGALRHPGWAGQRIGFQPFPFPGFTAELVASMRDTVVDGDTGFLTGLRPEEVHGQLVDDRFVRSSLDRFGGPGAFGLPDSLLRREEVNPA</sequence>
<comment type="similarity">
    <text evidence="6">Belongs to the CmpA/NrtA family.</text>
</comment>
<name>A0A840NFL3_9PSEU</name>
<evidence type="ECO:0000256" key="5">
    <source>
        <dbReference type="ARBA" id="ARBA00023136"/>
    </source>
</evidence>
<accession>A0A840NFL3</accession>
<dbReference type="GO" id="GO:0005886">
    <property type="term" value="C:plasma membrane"/>
    <property type="evidence" value="ECO:0007669"/>
    <property type="project" value="UniProtKB-SubCell"/>
</dbReference>
<evidence type="ECO:0000313" key="8">
    <source>
        <dbReference type="Proteomes" id="UP000580474"/>
    </source>
</evidence>
<organism evidence="7 8">
    <name type="scientific">Saccharopolyspora gloriosae</name>
    <dbReference type="NCBI Taxonomy" id="455344"/>
    <lineage>
        <taxon>Bacteria</taxon>
        <taxon>Bacillati</taxon>
        <taxon>Actinomycetota</taxon>
        <taxon>Actinomycetes</taxon>
        <taxon>Pseudonocardiales</taxon>
        <taxon>Pseudonocardiaceae</taxon>
        <taxon>Saccharopolyspora</taxon>
    </lineage>
</organism>
<dbReference type="Pfam" id="PF13379">
    <property type="entry name" value="NMT1_2"/>
    <property type="match status" value="1"/>
</dbReference>
<keyword evidence="2" id="KW-0813">Transport</keyword>
<dbReference type="CDD" id="cd13553">
    <property type="entry name" value="PBP2_NrtA_CpmA_like"/>
    <property type="match status" value="1"/>
</dbReference>
<comment type="caution">
    <text evidence="7">The sequence shown here is derived from an EMBL/GenBank/DDBJ whole genome shotgun (WGS) entry which is preliminary data.</text>
</comment>
<evidence type="ECO:0000256" key="3">
    <source>
        <dbReference type="ARBA" id="ARBA00022475"/>
    </source>
</evidence>
<dbReference type="EMBL" id="JACHIV010000001">
    <property type="protein sequence ID" value="MBB5068875.1"/>
    <property type="molecule type" value="Genomic_DNA"/>
</dbReference>
<keyword evidence="3" id="KW-1003">Cell membrane</keyword>
<dbReference type="SUPFAM" id="SSF53850">
    <property type="entry name" value="Periplasmic binding protein-like II"/>
    <property type="match status" value="1"/>
</dbReference>
<reference evidence="7 8" key="1">
    <citation type="submission" date="2020-08" db="EMBL/GenBank/DDBJ databases">
        <title>Sequencing the genomes of 1000 actinobacteria strains.</title>
        <authorList>
            <person name="Klenk H.-P."/>
        </authorList>
    </citation>
    <scope>NUCLEOTIDE SEQUENCE [LARGE SCALE GENOMIC DNA]</scope>
    <source>
        <strain evidence="7 8">DSM 45582</strain>
    </source>
</reference>
<keyword evidence="5" id="KW-0472">Membrane</keyword>
<keyword evidence="8" id="KW-1185">Reference proteome</keyword>
<keyword evidence="4" id="KW-0997">Cell inner membrane</keyword>
<dbReference type="PANTHER" id="PTHR30024:SF43">
    <property type="entry name" value="BLL4572 PROTEIN"/>
    <property type="match status" value="1"/>
</dbReference>
<evidence type="ECO:0000313" key="7">
    <source>
        <dbReference type="EMBL" id="MBB5068875.1"/>
    </source>
</evidence>
<dbReference type="PROSITE" id="PS51318">
    <property type="entry name" value="TAT"/>
    <property type="match status" value="1"/>
</dbReference>
<dbReference type="InterPro" id="IPR006311">
    <property type="entry name" value="TAT_signal"/>
</dbReference>
<protein>
    <submittedName>
        <fullName evidence="7">NitT/TauT family transport system substrate-binding protein</fullName>
    </submittedName>
</protein>
<dbReference type="PANTHER" id="PTHR30024">
    <property type="entry name" value="ALIPHATIC SULFONATES-BINDING PROTEIN-RELATED"/>
    <property type="match status" value="1"/>
</dbReference>
<dbReference type="Proteomes" id="UP000580474">
    <property type="component" value="Unassembled WGS sequence"/>
</dbReference>
<dbReference type="RefSeq" id="WP_184478638.1">
    <property type="nucleotide sequence ID" value="NZ_JACHIV010000001.1"/>
</dbReference>
<evidence type="ECO:0000256" key="1">
    <source>
        <dbReference type="ARBA" id="ARBA00004533"/>
    </source>
</evidence>
<dbReference type="InterPro" id="IPR044527">
    <property type="entry name" value="NrtA/CpmA_ABC-bd_dom"/>
</dbReference>
<dbReference type="Gene3D" id="3.40.190.10">
    <property type="entry name" value="Periplasmic binding protein-like II"/>
    <property type="match status" value="2"/>
</dbReference>
<evidence type="ECO:0000256" key="6">
    <source>
        <dbReference type="ARBA" id="ARBA00024031"/>
    </source>
</evidence>
<gene>
    <name evidence="7" type="ORF">BJ969_001963</name>
</gene>